<gene>
    <name evidence="2" type="ORF">SAMN02745165_02580</name>
</gene>
<keyword evidence="1" id="KW-0732">Signal</keyword>
<keyword evidence="3" id="KW-1185">Reference proteome</keyword>
<feature type="chain" id="PRO_5012183893" evidence="1">
    <location>
        <begin position="21"/>
        <end position="155"/>
    </location>
</feature>
<dbReference type="AlphaFoldDB" id="A0A1M6JZH2"/>
<proteinExistence type="predicted"/>
<name>A0A1M6JZH2_MALRU</name>
<evidence type="ECO:0000256" key="1">
    <source>
        <dbReference type="SAM" id="SignalP"/>
    </source>
</evidence>
<accession>A0A1M6JZH2</accession>
<dbReference type="PIRSF" id="PIRSF026426">
    <property type="entry name" value="DUF1499"/>
    <property type="match status" value="1"/>
</dbReference>
<dbReference type="PANTHER" id="PTHR34801:SF6">
    <property type="entry name" value="SLL1620 PROTEIN"/>
    <property type="match status" value="1"/>
</dbReference>
<evidence type="ECO:0000313" key="3">
    <source>
        <dbReference type="Proteomes" id="UP000184171"/>
    </source>
</evidence>
<dbReference type="InterPro" id="IPR010865">
    <property type="entry name" value="DUF1499"/>
</dbReference>
<dbReference type="PROSITE" id="PS51257">
    <property type="entry name" value="PROKAR_LIPOPROTEIN"/>
    <property type="match status" value="1"/>
</dbReference>
<feature type="signal peptide" evidence="1">
    <location>
        <begin position="1"/>
        <end position="20"/>
    </location>
</feature>
<sequence length="155" mass="17389">MLRYSRGYKTMTILSCLFLAACVGKPTDIGVHSGKLADCPSSPNCVSSDAQDANHHTKPFQLNSSPEEAWEQIRLEVENLPGSKIVTAERNYLHAECRSKVFKFVDDLELHLRPEKKIVAVRSAARLGYSDFGVNRKRIEQLRSTLLQQGIIESD</sequence>
<dbReference type="STRING" id="1122189.SAMN02745165_02580"/>
<organism evidence="2 3">
    <name type="scientific">Malonomonas rubra DSM 5091</name>
    <dbReference type="NCBI Taxonomy" id="1122189"/>
    <lineage>
        <taxon>Bacteria</taxon>
        <taxon>Pseudomonadati</taxon>
        <taxon>Thermodesulfobacteriota</taxon>
        <taxon>Desulfuromonadia</taxon>
        <taxon>Desulfuromonadales</taxon>
        <taxon>Geopsychrobacteraceae</taxon>
        <taxon>Malonomonas</taxon>
    </lineage>
</organism>
<dbReference type="Pfam" id="PF07386">
    <property type="entry name" value="DUF1499"/>
    <property type="match status" value="1"/>
</dbReference>
<protein>
    <submittedName>
        <fullName evidence="2">Uncharacterized conserved protein, DUF1499 family</fullName>
    </submittedName>
</protein>
<dbReference type="RefSeq" id="WP_244151872.1">
    <property type="nucleotide sequence ID" value="NZ_FQZT01000009.1"/>
</dbReference>
<evidence type="ECO:0000313" key="2">
    <source>
        <dbReference type="EMBL" id="SHJ52048.1"/>
    </source>
</evidence>
<dbReference type="EMBL" id="FQZT01000009">
    <property type="protein sequence ID" value="SHJ52048.1"/>
    <property type="molecule type" value="Genomic_DNA"/>
</dbReference>
<dbReference type="Proteomes" id="UP000184171">
    <property type="component" value="Unassembled WGS sequence"/>
</dbReference>
<dbReference type="PANTHER" id="PTHR34801">
    <property type="entry name" value="EXPRESSED PROTEIN"/>
    <property type="match status" value="1"/>
</dbReference>
<reference evidence="2 3" key="1">
    <citation type="submission" date="2016-11" db="EMBL/GenBank/DDBJ databases">
        <authorList>
            <person name="Jaros S."/>
            <person name="Januszkiewicz K."/>
            <person name="Wedrychowicz H."/>
        </authorList>
    </citation>
    <scope>NUCLEOTIDE SEQUENCE [LARGE SCALE GENOMIC DNA]</scope>
    <source>
        <strain evidence="2 3">DSM 5091</strain>
    </source>
</reference>